<dbReference type="Gene3D" id="3.40.50.1820">
    <property type="entry name" value="alpha/beta hydrolase"/>
    <property type="match status" value="1"/>
</dbReference>
<feature type="active site" description="Charge relay system" evidence="4">
    <location>
        <position position="270"/>
    </location>
</feature>
<evidence type="ECO:0000256" key="4">
    <source>
        <dbReference type="PIRSR" id="PIRSR005211-1"/>
    </source>
</evidence>
<feature type="active site" description="Charge relay system" evidence="4">
    <location>
        <position position="143"/>
    </location>
</feature>
<feature type="domain" description="AB hydrolase-1" evidence="5">
    <location>
        <begin position="67"/>
        <end position="162"/>
    </location>
</feature>
<keyword evidence="7" id="KW-1185">Reference proteome</keyword>
<dbReference type="PROSITE" id="PS01133">
    <property type="entry name" value="UPF0017"/>
    <property type="match status" value="1"/>
</dbReference>
<dbReference type="Proteomes" id="UP000184603">
    <property type="component" value="Unassembled WGS sequence"/>
</dbReference>
<name>A0A1M7Y2X4_9BACT</name>
<dbReference type="GO" id="GO:0034338">
    <property type="term" value="F:short-chain carboxylesterase activity"/>
    <property type="evidence" value="ECO:0007669"/>
    <property type="project" value="TreeGrafter"/>
</dbReference>
<evidence type="ECO:0000256" key="1">
    <source>
        <dbReference type="ARBA" id="ARBA00010884"/>
    </source>
</evidence>
<dbReference type="InterPro" id="IPR029058">
    <property type="entry name" value="AB_hydrolase_fold"/>
</dbReference>
<protein>
    <recommendedName>
        <fullName evidence="5">AB hydrolase-1 domain-containing protein</fullName>
    </recommendedName>
</protein>
<proteinExistence type="inferred from homology"/>
<evidence type="ECO:0000259" key="5">
    <source>
        <dbReference type="Pfam" id="PF00561"/>
    </source>
</evidence>
<organism evidence="6 7">
    <name type="scientific">Desulfopila aestuarii DSM 18488</name>
    <dbReference type="NCBI Taxonomy" id="1121416"/>
    <lineage>
        <taxon>Bacteria</taxon>
        <taxon>Pseudomonadati</taxon>
        <taxon>Thermodesulfobacteriota</taxon>
        <taxon>Desulfobulbia</taxon>
        <taxon>Desulfobulbales</taxon>
        <taxon>Desulfocapsaceae</taxon>
        <taxon>Desulfopila</taxon>
    </lineage>
</organism>
<dbReference type="Pfam" id="PF00561">
    <property type="entry name" value="Abhydrolase_1"/>
    <property type="match status" value="1"/>
</dbReference>
<keyword evidence="3" id="KW-0378">Hydrolase</keyword>
<evidence type="ECO:0000256" key="3">
    <source>
        <dbReference type="ARBA" id="ARBA00022801"/>
    </source>
</evidence>
<sequence>MALLPPTDYQPPLFFSSGHVQTIYPTLFRPLPVTNPERRRLETPDGDFLDIDYHLSTAGRTGRLAVVSHGLEGNARKKYPLGMARHLTSCGWDVICLNFRGCSGEPNRLPRFYHSGVTDDLHTVLGYGLQQGDYHAVALIGFSMGGNQTLKYLGENPEKVPGEVKVAVTFSVPCDLAGSARRLERWENTLYMRYFMRGLREKIRMKSAIFPELLDTEGLDEVCTFFPFDDRYTAPIHGFRDAADYYRRCSSKQFLHAIRVPTLLVQAEDDPFLPPSCYPKAEAAASSAFSLLVPRHGGHVGFVQLNPANRYWSEEQAGLFLDNVMGGRV</sequence>
<evidence type="ECO:0000313" key="6">
    <source>
        <dbReference type="EMBL" id="SHO46385.1"/>
    </source>
</evidence>
<dbReference type="InterPro" id="IPR000073">
    <property type="entry name" value="AB_hydrolase_1"/>
</dbReference>
<dbReference type="RefSeq" id="WP_073612794.1">
    <property type="nucleotide sequence ID" value="NZ_FRFE01000005.1"/>
</dbReference>
<evidence type="ECO:0000256" key="2">
    <source>
        <dbReference type="ARBA" id="ARBA00022487"/>
    </source>
</evidence>
<dbReference type="PANTHER" id="PTHR10794">
    <property type="entry name" value="ABHYDROLASE DOMAIN-CONTAINING PROTEIN"/>
    <property type="match status" value="1"/>
</dbReference>
<feature type="active site" description="Charge relay system" evidence="4">
    <location>
        <position position="299"/>
    </location>
</feature>
<reference evidence="6 7" key="1">
    <citation type="submission" date="2016-12" db="EMBL/GenBank/DDBJ databases">
        <authorList>
            <person name="Song W.-J."/>
            <person name="Kurnit D.M."/>
        </authorList>
    </citation>
    <scope>NUCLEOTIDE SEQUENCE [LARGE SCALE GENOMIC DNA]</scope>
    <source>
        <strain evidence="6 7">DSM 18488</strain>
    </source>
</reference>
<evidence type="ECO:0000313" key="7">
    <source>
        <dbReference type="Proteomes" id="UP000184603"/>
    </source>
</evidence>
<dbReference type="SUPFAM" id="SSF53474">
    <property type="entry name" value="alpha/beta-Hydrolases"/>
    <property type="match status" value="1"/>
</dbReference>
<comment type="similarity">
    <text evidence="1">Belongs to the AB hydrolase superfamily. AB hydrolase 4 family.</text>
</comment>
<dbReference type="PANTHER" id="PTHR10794:SF94">
    <property type="entry name" value="ESTERASE YHET-RELATED"/>
    <property type="match status" value="1"/>
</dbReference>
<dbReference type="GO" id="GO:0047372">
    <property type="term" value="F:monoacylglycerol lipase activity"/>
    <property type="evidence" value="ECO:0007669"/>
    <property type="project" value="TreeGrafter"/>
</dbReference>
<dbReference type="InterPro" id="IPR050960">
    <property type="entry name" value="AB_hydrolase_4_sf"/>
</dbReference>
<dbReference type="EMBL" id="FRFE01000005">
    <property type="protein sequence ID" value="SHO46385.1"/>
    <property type="molecule type" value="Genomic_DNA"/>
</dbReference>
<accession>A0A1M7Y2X4</accession>
<gene>
    <name evidence="6" type="ORF">SAMN02745220_01462</name>
</gene>
<dbReference type="InterPro" id="IPR012020">
    <property type="entry name" value="ABHD4"/>
</dbReference>
<dbReference type="AlphaFoldDB" id="A0A1M7Y2X4"/>
<dbReference type="InterPro" id="IPR000952">
    <property type="entry name" value="AB_hydrolase_4_CS"/>
</dbReference>
<dbReference type="STRING" id="1121416.SAMN02745220_01462"/>
<keyword evidence="2" id="KW-0719">Serine esterase</keyword>
<dbReference type="PIRSF" id="PIRSF005211">
    <property type="entry name" value="Ab_hydro_YheT"/>
    <property type="match status" value="1"/>
</dbReference>
<dbReference type="OrthoDB" id="332676at2"/>